<comment type="caution">
    <text evidence="2">The sequence shown here is derived from an EMBL/GenBank/DDBJ whole genome shotgun (WGS) entry which is preliminary data.</text>
</comment>
<evidence type="ECO:0000313" key="2">
    <source>
        <dbReference type="EMBL" id="MDI1487150.1"/>
    </source>
</evidence>
<evidence type="ECO:0000313" key="3">
    <source>
        <dbReference type="Proteomes" id="UP001161017"/>
    </source>
</evidence>
<dbReference type="InterPro" id="IPR001810">
    <property type="entry name" value="F-box_dom"/>
</dbReference>
<proteinExistence type="predicted"/>
<accession>A0AA43QIJ3</accession>
<name>A0AA43QIJ3_9LECA</name>
<evidence type="ECO:0000259" key="1">
    <source>
        <dbReference type="PROSITE" id="PS50181"/>
    </source>
</evidence>
<gene>
    <name evidence="2" type="ORF">OHK93_006418</name>
</gene>
<dbReference type="InterPro" id="IPR036047">
    <property type="entry name" value="F-box-like_dom_sf"/>
</dbReference>
<dbReference type="EMBL" id="JAPUFD010000005">
    <property type="protein sequence ID" value="MDI1487150.1"/>
    <property type="molecule type" value="Genomic_DNA"/>
</dbReference>
<feature type="domain" description="F-box" evidence="1">
    <location>
        <begin position="23"/>
        <end position="72"/>
    </location>
</feature>
<protein>
    <recommendedName>
        <fullName evidence="1">F-box domain-containing protein</fullName>
    </recommendedName>
</protein>
<dbReference type="CDD" id="cd09917">
    <property type="entry name" value="F-box_SF"/>
    <property type="match status" value="1"/>
</dbReference>
<reference evidence="2" key="1">
    <citation type="journal article" date="2023" name="Genome Biol. Evol.">
        <title>First Whole Genome Sequence and Flow Cytometry Genome Size Data for the Lichen-Forming Fungus Ramalina farinacea (Ascomycota).</title>
        <authorList>
            <person name="Llewellyn T."/>
            <person name="Mian S."/>
            <person name="Hill R."/>
            <person name="Leitch I.J."/>
            <person name="Gaya E."/>
        </authorList>
    </citation>
    <scope>NUCLEOTIDE SEQUENCE</scope>
    <source>
        <strain evidence="2">LIQ254RAFAR</strain>
    </source>
</reference>
<dbReference type="AlphaFoldDB" id="A0AA43QIJ3"/>
<dbReference type="PROSITE" id="PS50181">
    <property type="entry name" value="FBOX"/>
    <property type="match status" value="1"/>
</dbReference>
<dbReference type="SUPFAM" id="SSF81383">
    <property type="entry name" value="F-box domain"/>
    <property type="match status" value="1"/>
</dbReference>
<sequence>MQSQSISEPSQLVEEVSQLQLSPSLAVYLPSELMHKIYESCDKNTLKSVRLTCRDWNHAVIPLLFDRVFISARKQDLEVFHNITACEHLAANIKELHIDATRAFLDMSEELYMANLLAQFTRVFDRLARSVADSEPMNVIRLQTKGYRIVFSFTEVPMPLGCRRTADFRAYKDSDDIEETHDCFLEVIRESHATYLAMAEAEEEVLHSETGLMSKLQSGVKRLTRLQSVIVDDGIWERHPEEMFATFDPGLWYGYGCGPPAARVRHPMRLHPSPSVPNGTLAANIIKAVADALAVSPRPLKRFCSPIDCRPLDSWLLTDSFSALEYLELNIKYQNSDASTVPVANGSIPGLLSRTQTSLRQLRLEPGGYYHYQQGGSPSSNRKRIKAYAFKNIFKEGLHMPSLVTLSLGTLALRAYKLIGLLRHHCPKLKDLAIGHISLKYGNWPGLLTMFKELQLDHFRLSINATYWLCVNGFVESQVTGSGALQDPSCTGMDPILNVPALTDYVLGAAIHPCYQEYVSKRSPREYHRKVMSAVVCCWPESMQESVVADYHATIGTITVPLESRLNLDWDGMGLTSLLPSPHDSPVQTIKSFMLQNT</sequence>
<dbReference type="Proteomes" id="UP001161017">
    <property type="component" value="Unassembled WGS sequence"/>
</dbReference>
<organism evidence="2 3">
    <name type="scientific">Ramalina farinacea</name>
    <dbReference type="NCBI Taxonomy" id="258253"/>
    <lineage>
        <taxon>Eukaryota</taxon>
        <taxon>Fungi</taxon>
        <taxon>Dikarya</taxon>
        <taxon>Ascomycota</taxon>
        <taxon>Pezizomycotina</taxon>
        <taxon>Lecanoromycetes</taxon>
        <taxon>OSLEUM clade</taxon>
        <taxon>Lecanoromycetidae</taxon>
        <taxon>Lecanorales</taxon>
        <taxon>Lecanorineae</taxon>
        <taxon>Ramalinaceae</taxon>
        <taxon>Ramalina</taxon>
    </lineage>
</organism>
<keyword evidence="3" id="KW-1185">Reference proteome</keyword>